<feature type="domain" description="Glycosyl transferase family 1" evidence="1">
    <location>
        <begin position="224"/>
        <end position="374"/>
    </location>
</feature>
<dbReference type="SUPFAM" id="SSF53756">
    <property type="entry name" value="UDP-Glycosyltransferase/glycogen phosphorylase"/>
    <property type="match status" value="1"/>
</dbReference>
<gene>
    <name evidence="3" type="ORF">BA92_02200</name>
</gene>
<dbReference type="Pfam" id="PF13439">
    <property type="entry name" value="Glyco_transf_4"/>
    <property type="match status" value="1"/>
</dbReference>
<reference evidence="3 4" key="1">
    <citation type="submission" date="2014-07" db="EMBL/GenBank/DDBJ databases">
        <title>Porphyromonadaceae bacterium OUH 308042 = ATCC BAA-2681 = DSM 28342 draft genome.</title>
        <authorList>
            <person name="Sydenham T.V."/>
            <person name="Hasman H."/>
            <person name="Justensen U.S."/>
        </authorList>
    </citation>
    <scope>NUCLEOTIDE SEQUENCE [LARGE SCALE GENOMIC DNA]</scope>
    <source>
        <strain evidence="3 4">OUH 308042</strain>
    </source>
</reference>
<dbReference type="CDD" id="cd03794">
    <property type="entry name" value="GT4_WbuB-like"/>
    <property type="match status" value="1"/>
</dbReference>
<dbReference type="RefSeq" id="WP_041504803.1">
    <property type="nucleotide sequence ID" value="NZ_JPIU01000025.1"/>
</dbReference>
<dbReference type="Pfam" id="PF00534">
    <property type="entry name" value="Glycos_transf_1"/>
    <property type="match status" value="1"/>
</dbReference>
<evidence type="ECO:0000313" key="4">
    <source>
        <dbReference type="Proteomes" id="UP000031980"/>
    </source>
</evidence>
<organism evidence="3 4">
    <name type="scientific">Sanguibacteroides justesenii</name>
    <dbReference type="NCBI Taxonomy" id="1547597"/>
    <lineage>
        <taxon>Bacteria</taxon>
        <taxon>Pseudomonadati</taxon>
        <taxon>Bacteroidota</taxon>
        <taxon>Bacteroidia</taxon>
        <taxon>Bacteroidales</taxon>
        <taxon>Porphyromonadaceae</taxon>
        <taxon>Sanguibacteroides</taxon>
    </lineage>
</organism>
<dbReference type="EMBL" id="JPIU01000025">
    <property type="protein sequence ID" value="KIO46696.1"/>
    <property type="molecule type" value="Genomic_DNA"/>
</dbReference>
<protein>
    <submittedName>
        <fullName evidence="3">Glycosyl transferase</fullName>
    </submittedName>
</protein>
<comment type="caution">
    <text evidence="3">The sequence shown here is derived from an EMBL/GenBank/DDBJ whole genome shotgun (WGS) entry which is preliminary data.</text>
</comment>
<dbReference type="InterPro" id="IPR001296">
    <property type="entry name" value="Glyco_trans_1"/>
</dbReference>
<sequence>MNILLINHYAGSPELGMEFRPYYMAKEWIKSGNRVLIVGATFSHLRKTQPVSGKQNIDGVDYYWVKTNTYKGNGIGRICSMFLFVVKLLFCFRNVCKSFGPDVVIASSTYPLDIFPARKIAKKYHAKLIFEVHDLWPLSPMEIGGYSKWHPFIQVIQFAENYAYKNVDRVVSMLPNAEMHMLEHGLARGKFVYIPNGFNEEEWTVENKNIVCKYQDLLKQMKLSGKKIVGYVGGHAKSNALDILIDAMKLVNNPDIVCVLVGKGHEKERLMFRVAEEGIKNVMFLDPVHKNEIPALLLCMDVLYIGGANNPLYRFGISPNKLIDYMLSGKPILHAINAANDWVTEYDCGVSVPAESHEKIAEKIEYLVSQDELMLKEKGKNGEEFVRQNLSYSILAGKFINAVKG</sequence>
<dbReference type="Gene3D" id="3.40.50.2000">
    <property type="entry name" value="Glycogen Phosphorylase B"/>
    <property type="match status" value="2"/>
</dbReference>
<evidence type="ECO:0000259" key="2">
    <source>
        <dbReference type="Pfam" id="PF13439"/>
    </source>
</evidence>
<dbReference type="GO" id="GO:0016757">
    <property type="term" value="F:glycosyltransferase activity"/>
    <property type="evidence" value="ECO:0007669"/>
    <property type="project" value="InterPro"/>
</dbReference>
<feature type="domain" description="Glycosyltransferase subfamily 4-like N-terminal" evidence="2">
    <location>
        <begin position="16"/>
        <end position="201"/>
    </location>
</feature>
<dbReference type="PANTHER" id="PTHR12526">
    <property type="entry name" value="GLYCOSYLTRANSFERASE"/>
    <property type="match status" value="1"/>
</dbReference>
<dbReference type="Proteomes" id="UP000031980">
    <property type="component" value="Unassembled WGS sequence"/>
</dbReference>
<evidence type="ECO:0000313" key="3">
    <source>
        <dbReference type="EMBL" id="KIO46696.1"/>
    </source>
</evidence>
<dbReference type="InterPro" id="IPR028098">
    <property type="entry name" value="Glyco_trans_4-like_N"/>
</dbReference>
<name>A0A0C3RHH7_9PORP</name>
<proteinExistence type="predicted"/>
<dbReference type="AlphaFoldDB" id="A0A0C3RHH7"/>
<dbReference type="PANTHER" id="PTHR12526:SF622">
    <property type="entry name" value="GLYCOSYLTRANSFERASE (GROUP I)"/>
    <property type="match status" value="1"/>
</dbReference>
<evidence type="ECO:0000259" key="1">
    <source>
        <dbReference type="Pfam" id="PF00534"/>
    </source>
</evidence>
<keyword evidence="3" id="KW-0808">Transferase</keyword>
<accession>A0A0C3RHH7</accession>
<keyword evidence="4" id="KW-1185">Reference proteome</keyword>